<protein>
    <recommendedName>
        <fullName evidence="3">Lipoprotein</fullName>
    </recommendedName>
</protein>
<dbReference type="EMBL" id="VSKK01000001">
    <property type="protein sequence ID" value="TYB78816.1"/>
    <property type="molecule type" value="Genomic_DNA"/>
</dbReference>
<organism evidence="1 2">
    <name type="scientific">Bizionia myxarmorum</name>
    <dbReference type="NCBI Taxonomy" id="291186"/>
    <lineage>
        <taxon>Bacteria</taxon>
        <taxon>Pseudomonadati</taxon>
        <taxon>Bacteroidota</taxon>
        <taxon>Flavobacteriia</taxon>
        <taxon>Flavobacteriales</taxon>
        <taxon>Flavobacteriaceae</taxon>
        <taxon>Bizionia</taxon>
    </lineage>
</organism>
<evidence type="ECO:0000313" key="2">
    <source>
        <dbReference type="Proteomes" id="UP000323720"/>
    </source>
</evidence>
<proteinExistence type="predicted"/>
<sequence length="229" mass="25716">MKNYLYSFVLIILLSWISGCSGKKESVSNESNSQNLNSVNRVTSNEIFATINNNEFSFNFDKDNLDIYLKTEFGTSKIEFKYEDQISLLADSQNSSLKASLGTNHKMDLRNMAFNENVVSFDEYRDNIFYKKNNIELSQKISKQDFFNSLDNTLLLENGNINNQLNSKACPPCIVILVVGAFTLISDSNESDSNWCQLALQAVIQNCANREGLCVKITGPCTAECGICK</sequence>
<evidence type="ECO:0000313" key="1">
    <source>
        <dbReference type="EMBL" id="TYB78816.1"/>
    </source>
</evidence>
<evidence type="ECO:0008006" key="3">
    <source>
        <dbReference type="Google" id="ProtNLM"/>
    </source>
</evidence>
<gene>
    <name evidence="1" type="ORF">ES674_03295</name>
</gene>
<dbReference type="PROSITE" id="PS51257">
    <property type="entry name" value="PROKAR_LIPOPROTEIN"/>
    <property type="match status" value="1"/>
</dbReference>
<dbReference type="RefSeq" id="WP_148402553.1">
    <property type="nucleotide sequence ID" value="NZ_VSKK01000001.1"/>
</dbReference>
<comment type="caution">
    <text evidence="1">The sequence shown here is derived from an EMBL/GenBank/DDBJ whole genome shotgun (WGS) entry which is preliminary data.</text>
</comment>
<reference evidence="1 2" key="1">
    <citation type="submission" date="2019-08" db="EMBL/GenBank/DDBJ databases">
        <title>Genomes of Antarctic Bizionia species.</title>
        <authorList>
            <person name="Bowman J.P."/>
        </authorList>
    </citation>
    <scope>NUCLEOTIDE SEQUENCE [LARGE SCALE GENOMIC DNA]</scope>
    <source>
        <strain evidence="1 2">ADA-4</strain>
    </source>
</reference>
<name>A0A5D0RD17_9FLAO</name>
<accession>A0A5D0RD17</accession>
<keyword evidence="2" id="KW-1185">Reference proteome</keyword>
<dbReference type="Proteomes" id="UP000323720">
    <property type="component" value="Unassembled WGS sequence"/>
</dbReference>
<dbReference type="AlphaFoldDB" id="A0A5D0RD17"/>